<dbReference type="InterPro" id="IPR051225">
    <property type="entry name" value="NAD(P)_epim/dehydratase"/>
</dbReference>
<dbReference type="Gene3D" id="3.40.50.720">
    <property type="entry name" value="NAD(P)-binding Rossmann-like Domain"/>
    <property type="match status" value="1"/>
</dbReference>
<protein>
    <submittedName>
        <fullName evidence="3">NAD-dependent epimerase/dehydratase family protein</fullName>
    </submittedName>
</protein>
<accession>A0A9X4MXV2</accession>
<gene>
    <name evidence="3" type="ORF">NMK71_06700</name>
</gene>
<dbReference type="PANTHER" id="PTHR42687:SF1">
    <property type="entry name" value="L-THREONINE 3-DEHYDROGENASE, MITOCHONDRIAL"/>
    <property type="match status" value="1"/>
</dbReference>
<dbReference type="InterPro" id="IPR036291">
    <property type="entry name" value="NAD(P)-bd_dom_sf"/>
</dbReference>
<dbReference type="RefSeq" id="WP_304420599.1">
    <property type="nucleotide sequence ID" value="NZ_JANCMU010000003.1"/>
</dbReference>
<reference evidence="3" key="1">
    <citation type="submission" date="2022-07" db="EMBL/GenBank/DDBJ databases">
        <title>Description and genome-wide analysis of Profundicola chukchiensis gen. nov., sp. nov., marine bacteria isolated from bottom sediments of the Chukchi Sea.</title>
        <authorList>
            <person name="Romanenko L."/>
            <person name="Otstavnykh N."/>
            <person name="Kurilenko V."/>
            <person name="Eremeev V."/>
            <person name="Velansky P."/>
            <person name="Mikhailov V."/>
            <person name="Isaeva M."/>
        </authorList>
    </citation>
    <scope>NUCLEOTIDE SEQUENCE</scope>
    <source>
        <strain evidence="3">KMM 9713</strain>
    </source>
</reference>
<dbReference type="InterPro" id="IPR001509">
    <property type="entry name" value="Epimerase_deHydtase"/>
</dbReference>
<dbReference type="Pfam" id="PF01370">
    <property type="entry name" value="Epimerase"/>
    <property type="match status" value="1"/>
</dbReference>
<keyword evidence="4" id="KW-1185">Reference proteome</keyword>
<organism evidence="3 4">
    <name type="scientific">Profundicola chukchiensis</name>
    <dbReference type="NCBI Taxonomy" id="2961959"/>
    <lineage>
        <taxon>Bacteria</taxon>
        <taxon>Pseudomonadati</taxon>
        <taxon>Bacteroidota</taxon>
        <taxon>Flavobacteriia</taxon>
        <taxon>Flavobacteriales</taxon>
        <taxon>Weeksellaceae</taxon>
        <taxon>Profundicola</taxon>
    </lineage>
</organism>
<dbReference type="GO" id="GO:0006567">
    <property type="term" value="P:L-threonine catabolic process"/>
    <property type="evidence" value="ECO:0007669"/>
    <property type="project" value="TreeGrafter"/>
</dbReference>
<dbReference type="FunFam" id="3.40.50.720:FF:000077">
    <property type="entry name" value="L-threonine 3-dehydrogenase, mitochondrial"/>
    <property type="match status" value="1"/>
</dbReference>
<feature type="domain" description="NAD-dependent epimerase/dehydratase" evidence="2">
    <location>
        <begin position="4"/>
        <end position="232"/>
    </location>
</feature>
<evidence type="ECO:0000256" key="1">
    <source>
        <dbReference type="ARBA" id="ARBA00007637"/>
    </source>
</evidence>
<comment type="caution">
    <text evidence="3">The sequence shown here is derived from an EMBL/GenBank/DDBJ whole genome shotgun (WGS) entry which is preliminary data.</text>
</comment>
<dbReference type="PANTHER" id="PTHR42687">
    <property type="entry name" value="L-THREONINE 3-DEHYDROGENASE"/>
    <property type="match status" value="1"/>
</dbReference>
<dbReference type="GO" id="GO:0008743">
    <property type="term" value="F:L-threonine 3-dehydrogenase activity"/>
    <property type="evidence" value="ECO:0007669"/>
    <property type="project" value="TreeGrafter"/>
</dbReference>
<evidence type="ECO:0000313" key="4">
    <source>
        <dbReference type="Proteomes" id="UP001152599"/>
    </source>
</evidence>
<dbReference type="SUPFAM" id="SSF51735">
    <property type="entry name" value="NAD(P)-binding Rossmann-fold domains"/>
    <property type="match status" value="1"/>
</dbReference>
<comment type="similarity">
    <text evidence="1">Belongs to the NAD(P)-dependent epimerase/dehydratase family.</text>
</comment>
<dbReference type="AlphaFoldDB" id="A0A9X4MXV2"/>
<proteinExistence type="inferred from homology"/>
<dbReference type="EMBL" id="JANCMU010000003">
    <property type="protein sequence ID" value="MDG4946098.1"/>
    <property type="molecule type" value="Genomic_DNA"/>
</dbReference>
<evidence type="ECO:0000313" key="3">
    <source>
        <dbReference type="EMBL" id="MDG4946098.1"/>
    </source>
</evidence>
<dbReference type="Proteomes" id="UP001152599">
    <property type="component" value="Unassembled WGS sequence"/>
</dbReference>
<name>A0A9X4MXV2_9FLAO</name>
<sequence>MTKILVTGALGQIGSELAEKLAQIYGSENVLITDIREPEQNHLDIPYQKLDVNDEQAIKDIVINNQITEVYHLAAMLSATAEKYPIQGWNLNTNSLLTFLELAKDKKLSKIFWPSSIAVFGRGAAADMTPQEEVTNPLSMYGVAKVAGEGFCEIYHQKYGVDVRSIRYPGLISWKTLPGGGTTDYAVDIYYKALEDKKYESFIGEGTALPMMYMDDAIRATIELMQAPKEDLTIHTAYNLQGITFTPEEIAAEIKKHISDFEISYAPDYRQAIADSWPNSIDDTQAQKDWNWKPEFDLDSMTVEMLKHLKSKLQINV</sequence>
<evidence type="ECO:0000259" key="2">
    <source>
        <dbReference type="Pfam" id="PF01370"/>
    </source>
</evidence>